<evidence type="ECO:0000256" key="1">
    <source>
        <dbReference type="ARBA" id="ARBA00005531"/>
    </source>
</evidence>
<dbReference type="GO" id="GO:0030639">
    <property type="term" value="P:polyketide biosynthetic process"/>
    <property type="evidence" value="ECO:0007669"/>
    <property type="project" value="TreeGrafter"/>
</dbReference>
<evidence type="ECO:0000313" key="3">
    <source>
        <dbReference type="EMBL" id="GJN04713.1"/>
    </source>
</evidence>
<keyword evidence="4" id="KW-1185">Reference proteome</keyword>
<evidence type="ECO:0000259" key="2">
    <source>
        <dbReference type="Pfam" id="PF02797"/>
    </source>
</evidence>
<reference evidence="3" key="2">
    <citation type="submission" date="2021-12" db="EMBL/GenBank/DDBJ databases">
        <title>Resequencing data analysis of finger millet.</title>
        <authorList>
            <person name="Hatakeyama M."/>
            <person name="Aluri S."/>
            <person name="Balachadran M.T."/>
            <person name="Sivarajan S.R."/>
            <person name="Poveda L."/>
            <person name="Shimizu-Inatsugi R."/>
            <person name="Schlapbach R."/>
            <person name="Sreeman S.M."/>
            <person name="Shimizu K.K."/>
        </authorList>
    </citation>
    <scope>NUCLEOTIDE SEQUENCE</scope>
</reference>
<reference evidence="3" key="1">
    <citation type="journal article" date="2018" name="DNA Res.">
        <title>Multiple hybrid de novo genome assembly of finger millet, an orphan allotetraploid crop.</title>
        <authorList>
            <person name="Hatakeyama M."/>
            <person name="Aluri S."/>
            <person name="Balachadran M.T."/>
            <person name="Sivarajan S.R."/>
            <person name="Patrignani A."/>
            <person name="Gruter S."/>
            <person name="Poveda L."/>
            <person name="Shimizu-Inatsugi R."/>
            <person name="Baeten J."/>
            <person name="Francoijs K.J."/>
            <person name="Nataraja K.N."/>
            <person name="Reddy Y.A.N."/>
            <person name="Phadnis S."/>
            <person name="Ravikumar R.L."/>
            <person name="Schlapbach R."/>
            <person name="Sreeman S.M."/>
            <person name="Shimizu K.K."/>
        </authorList>
    </citation>
    <scope>NUCLEOTIDE SEQUENCE</scope>
</reference>
<dbReference type="EMBL" id="BQKI01000011">
    <property type="protein sequence ID" value="GJN04713.1"/>
    <property type="molecule type" value="Genomic_DNA"/>
</dbReference>
<protein>
    <recommendedName>
        <fullName evidence="2">Chalcone/stilbene synthase C-terminal domain-containing protein</fullName>
    </recommendedName>
</protein>
<name>A0AAV5D2Y3_ELECO</name>
<comment type="similarity">
    <text evidence="1">Belongs to the thiolase-like superfamily. Chalcone/stilbene synthases family.</text>
</comment>
<dbReference type="PANTHER" id="PTHR11877:SF47">
    <property type="entry name" value="OS11G0529900 PROTEIN"/>
    <property type="match status" value="1"/>
</dbReference>
<dbReference type="AlphaFoldDB" id="A0AAV5D2Y3"/>
<dbReference type="Proteomes" id="UP001054889">
    <property type="component" value="Unassembled WGS sequence"/>
</dbReference>
<proteinExistence type="inferred from homology"/>
<sequence length="89" mass="9721">MVSGSQVTLPGTENTVGIKISEISQHFKMFAELPKKVGDNIKRCLAETLEPFGLGCDWNGLFWVAARSWTATRRRSVLTPGSLRPAGVC</sequence>
<dbReference type="GO" id="GO:0016747">
    <property type="term" value="F:acyltransferase activity, transferring groups other than amino-acyl groups"/>
    <property type="evidence" value="ECO:0007669"/>
    <property type="project" value="InterPro"/>
</dbReference>
<dbReference type="InterPro" id="IPR011141">
    <property type="entry name" value="Polyketide_synthase_type-III"/>
</dbReference>
<accession>A0AAV5D2Y3</accession>
<dbReference type="InterPro" id="IPR016039">
    <property type="entry name" value="Thiolase-like"/>
</dbReference>
<organism evidence="3 4">
    <name type="scientific">Eleusine coracana subsp. coracana</name>
    <dbReference type="NCBI Taxonomy" id="191504"/>
    <lineage>
        <taxon>Eukaryota</taxon>
        <taxon>Viridiplantae</taxon>
        <taxon>Streptophyta</taxon>
        <taxon>Embryophyta</taxon>
        <taxon>Tracheophyta</taxon>
        <taxon>Spermatophyta</taxon>
        <taxon>Magnoliopsida</taxon>
        <taxon>Liliopsida</taxon>
        <taxon>Poales</taxon>
        <taxon>Poaceae</taxon>
        <taxon>PACMAD clade</taxon>
        <taxon>Chloridoideae</taxon>
        <taxon>Cynodonteae</taxon>
        <taxon>Eleusininae</taxon>
        <taxon>Eleusine</taxon>
    </lineage>
</organism>
<gene>
    <name evidence="3" type="primary">ga22283</name>
    <name evidence="3" type="ORF">PR202_ga22283</name>
</gene>
<dbReference type="Gene3D" id="3.40.47.10">
    <property type="match status" value="1"/>
</dbReference>
<dbReference type="InterPro" id="IPR012328">
    <property type="entry name" value="Chalcone/stilbene_synt_C"/>
</dbReference>
<dbReference type="Pfam" id="PF02797">
    <property type="entry name" value="Chal_sti_synt_C"/>
    <property type="match status" value="1"/>
</dbReference>
<dbReference type="PANTHER" id="PTHR11877">
    <property type="entry name" value="HYDROXYMETHYLGLUTARYL-COA SYNTHASE"/>
    <property type="match status" value="1"/>
</dbReference>
<comment type="caution">
    <text evidence="3">The sequence shown here is derived from an EMBL/GenBank/DDBJ whole genome shotgun (WGS) entry which is preliminary data.</text>
</comment>
<feature type="domain" description="Chalcone/stilbene synthase C-terminal" evidence="2">
    <location>
        <begin position="2"/>
        <end position="65"/>
    </location>
</feature>
<evidence type="ECO:0000313" key="4">
    <source>
        <dbReference type="Proteomes" id="UP001054889"/>
    </source>
</evidence>